<proteinExistence type="predicted"/>
<feature type="compositionally biased region" description="Gly residues" evidence="2">
    <location>
        <begin position="119"/>
        <end position="130"/>
    </location>
</feature>
<protein>
    <submittedName>
        <fullName evidence="4">FHA domain-containing protein</fullName>
    </submittedName>
</protein>
<evidence type="ECO:0000313" key="5">
    <source>
        <dbReference type="Proteomes" id="UP001612915"/>
    </source>
</evidence>
<evidence type="ECO:0000259" key="3">
    <source>
        <dbReference type="PROSITE" id="PS50006"/>
    </source>
</evidence>
<feature type="compositionally biased region" description="Low complexity" evidence="2">
    <location>
        <begin position="532"/>
        <end position="544"/>
    </location>
</feature>
<accession>A0ABW8APC6</accession>
<keyword evidence="5" id="KW-1185">Reference proteome</keyword>
<feature type="compositionally biased region" description="Low complexity" evidence="2">
    <location>
        <begin position="154"/>
        <end position="168"/>
    </location>
</feature>
<feature type="compositionally biased region" description="Acidic residues" evidence="2">
    <location>
        <begin position="448"/>
        <end position="460"/>
    </location>
</feature>
<feature type="region of interest" description="Disordered" evidence="2">
    <location>
        <begin position="448"/>
        <end position="570"/>
    </location>
</feature>
<feature type="compositionally biased region" description="Gly residues" evidence="2">
    <location>
        <begin position="60"/>
        <end position="79"/>
    </location>
</feature>
<organism evidence="4 5">
    <name type="scientific">Spongisporangium articulatum</name>
    <dbReference type="NCBI Taxonomy" id="3362603"/>
    <lineage>
        <taxon>Bacteria</taxon>
        <taxon>Bacillati</taxon>
        <taxon>Actinomycetota</taxon>
        <taxon>Actinomycetes</taxon>
        <taxon>Kineosporiales</taxon>
        <taxon>Kineosporiaceae</taxon>
        <taxon>Spongisporangium</taxon>
    </lineage>
</organism>
<feature type="domain" description="FHA" evidence="3">
    <location>
        <begin position="325"/>
        <end position="375"/>
    </location>
</feature>
<dbReference type="EMBL" id="JBITLV010000004">
    <property type="protein sequence ID" value="MFI7588235.1"/>
    <property type="molecule type" value="Genomic_DNA"/>
</dbReference>
<feature type="region of interest" description="Disordered" evidence="2">
    <location>
        <begin position="20"/>
        <end position="285"/>
    </location>
</feature>
<feature type="compositionally biased region" description="Low complexity" evidence="2">
    <location>
        <begin position="221"/>
        <end position="254"/>
    </location>
</feature>
<dbReference type="SUPFAM" id="SSF49879">
    <property type="entry name" value="SMAD/FHA domain"/>
    <property type="match status" value="1"/>
</dbReference>
<gene>
    <name evidence="4" type="ORF">ACIB24_14295</name>
</gene>
<evidence type="ECO:0000313" key="4">
    <source>
        <dbReference type="EMBL" id="MFI7588235.1"/>
    </source>
</evidence>
<comment type="caution">
    <text evidence="4">The sequence shown here is derived from an EMBL/GenBank/DDBJ whole genome shotgun (WGS) entry which is preliminary data.</text>
</comment>
<dbReference type="PROSITE" id="PS50006">
    <property type="entry name" value="FHA_DOMAIN"/>
    <property type="match status" value="1"/>
</dbReference>
<sequence length="570" mass="60936">MKSRCPEGHLTSSSVCEICGSLVRPMRGEGRLPTEGRVMGRRNRGPQTPPDGQGANGQAPGYGRGGYGPQGGPQGGPPGYGRPRSSWDDGRGGYESGYGEPRNGYGPGGPNGYAPNGRGPNGQNGYGPNGQNGQNGQNGYGPGGPNGYGPNGRPPNGQNGRPAPNGRPTGQNGYGPNGRPEGYGPNGYGQPRPPVPPRPQYREQEYREGYDPGYEQPGYDQPGYEQGYDPQGYPGYPAPGYEPGYEQGYREPAPVARPPARPAERPVRPARPPQPRPSAPEPEAQRSVWVAEIWVDPDWYDTQQSVEPCPPGGLVGLVPLLDESLLVGRHSKSLEVEPGIDCGADHGASRRHARVFVEDGRWWVEDLQSANGTFVRAAGEPLPKEPVEAGEKVALVPGLEIFVGAWTRLAVRPALPDEHFEGEERAPLLADDQPADEYADEAYDEYDDGYAYDEGYDGEDGEYRGPGYDRQYASTLLPQEDYGLVPNGQNGRPVNGQNGRPASNGPRGGAPRGPQPAPNGGPNGRPGPNGGPPSSRARIQQAIADRARGFRTTPRDEEPDDGISLDDWPY</sequence>
<dbReference type="Pfam" id="PF00498">
    <property type="entry name" value="FHA"/>
    <property type="match status" value="1"/>
</dbReference>
<dbReference type="RefSeq" id="WP_398281905.1">
    <property type="nucleotide sequence ID" value="NZ_JBITLV010000004.1"/>
</dbReference>
<name>A0ABW8APC6_9ACTN</name>
<feature type="compositionally biased region" description="Basic and acidic residues" evidence="2">
    <location>
        <begin position="200"/>
        <end position="210"/>
    </location>
</feature>
<dbReference type="Proteomes" id="UP001612915">
    <property type="component" value="Unassembled WGS sequence"/>
</dbReference>
<dbReference type="InterPro" id="IPR008984">
    <property type="entry name" value="SMAD_FHA_dom_sf"/>
</dbReference>
<evidence type="ECO:0000256" key="2">
    <source>
        <dbReference type="SAM" id="MobiDB-lite"/>
    </source>
</evidence>
<feature type="compositionally biased region" description="Polar residues" evidence="2">
    <location>
        <begin position="487"/>
        <end position="497"/>
    </location>
</feature>
<dbReference type="InterPro" id="IPR000253">
    <property type="entry name" value="FHA_dom"/>
</dbReference>
<keyword evidence="1" id="KW-0597">Phosphoprotein</keyword>
<reference evidence="4 5" key="1">
    <citation type="submission" date="2024-10" db="EMBL/GenBank/DDBJ databases">
        <title>The Natural Products Discovery Center: Release of the First 8490 Sequenced Strains for Exploring Actinobacteria Biosynthetic Diversity.</title>
        <authorList>
            <person name="Kalkreuter E."/>
            <person name="Kautsar S.A."/>
            <person name="Yang D."/>
            <person name="Bader C.D."/>
            <person name="Teijaro C.N."/>
            <person name="Fluegel L."/>
            <person name="Davis C.M."/>
            <person name="Simpson J.R."/>
            <person name="Lauterbach L."/>
            <person name="Steele A.D."/>
            <person name="Gui C."/>
            <person name="Meng S."/>
            <person name="Li G."/>
            <person name="Viehrig K."/>
            <person name="Ye F."/>
            <person name="Su P."/>
            <person name="Kiefer A.F."/>
            <person name="Nichols A."/>
            <person name="Cepeda A.J."/>
            <person name="Yan W."/>
            <person name="Fan B."/>
            <person name="Jiang Y."/>
            <person name="Adhikari A."/>
            <person name="Zheng C.-J."/>
            <person name="Schuster L."/>
            <person name="Cowan T.M."/>
            <person name="Smanski M.J."/>
            <person name="Chevrette M.G."/>
            <person name="De Carvalho L.P.S."/>
            <person name="Shen B."/>
        </authorList>
    </citation>
    <scope>NUCLEOTIDE SEQUENCE [LARGE SCALE GENOMIC DNA]</scope>
    <source>
        <strain evidence="4 5">NPDC049639</strain>
    </source>
</reference>
<feature type="compositionally biased region" description="Pro residues" evidence="2">
    <location>
        <begin position="269"/>
        <end position="280"/>
    </location>
</feature>
<feature type="compositionally biased region" description="Acidic residues" evidence="2">
    <location>
        <begin position="557"/>
        <end position="570"/>
    </location>
</feature>
<feature type="compositionally biased region" description="Basic and acidic residues" evidence="2">
    <location>
        <begin position="545"/>
        <end position="556"/>
    </location>
</feature>
<evidence type="ECO:0000256" key="1">
    <source>
        <dbReference type="ARBA" id="ARBA00022553"/>
    </source>
</evidence>
<dbReference type="CDD" id="cd00060">
    <property type="entry name" value="FHA"/>
    <property type="match status" value="1"/>
</dbReference>
<dbReference type="Gene3D" id="2.60.200.20">
    <property type="match status" value="1"/>
</dbReference>
<feature type="compositionally biased region" description="Gly residues" evidence="2">
    <location>
        <begin position="136"/>
        <end position="150"/>
    </location>
</feature>